<comment type="caution">
    <text evidence="1">The sequence shown here is derived from an EMBL/GenBank/DDBJ whole genome shotgun (WGS) entry which is preliminary data.</text>
</comment>
<proteinExistence type="predicted"/>
<sequence length="124" mass="14214">MKCVIYTPAHLRCRLGSCSIRLECSCHKFRNESCRKFSVAHRMCEFLQSITLKPSLIGQQIIFEADRVSMECVILTSNHSFGSWQGSFTTLAHLRCRLGSCSVRLECSCHKFRNESCRKFGDAR</sequence>
<name>A0AAV4V2Q1_9ARAC</name>
<accession>A0AAV4V2Q1</accession>
<dbReference type="AlphaFoldDB" id="A0AAV4V2Q1"/>
<dbReference type="Proteomes" id="UP001054837">
    <property type="component" value="Unassembled WGS sequence"/>
</dbReference>
<keyword evidence="2" id="KW-1185">Reference proteome</keyword>
<dbReference type="EMBL" id="BPLQ01012314">
    <property type="protein sequence ID" value="GIY64407.1"/>
    <property type="molecule type" value="Genomic_DNA"/>
</dbReference>
<protein>
    <submittedName>
        <fullName evidence="1">Uncharacterized protein</fullName>
    </submittedName>
</protein>
<reference evidence="1 2" key="1">
    <citation type="submission" date="2021-06" db="EMBL/GenBank/DDBJ databases">
        <title>Caerostris darwini draft genome.</title>
        <authorList>
            <person name="Kono N."/>
            <person name="Arakawa K."/>
        </authorList>
    </citation>
    <scope>NUCLEOTIDE SEQUENCE [LARGE SCALE GENOMIC DNA]</scope>
</reference>
<gene>
    <name evidence="1" type="ORF">CDAR_579461</name>
</gene>
<evidence type="ECO:0000313" key="1">
    <source>
        <dbReference type="EMBL" id="GIY64407.1"/>
    </source>
</evidence>
<organism evidence="1 2">
    <name type="scientific">Caerostris darwini</name>
    <dbReference type="NCBI Taxonomy" id="1538125"/>
    <lineage>
        <taxon>Eukaryota</taxon>
        <taxon>Metazoa</taxon>
        <taxon>Ecdysozoa</taxon>
        <taxon>Arthropoda</taxon>
        <taxon>Chelicerata</taxon>
        <taxon>Arachnida</taxon>
        <taxon>Araneae</taxon>
        <taxon>Araneomorphae</taxon>
        <taxon>Entelegynae</taxon>
        <taxon>Araneoidea</taxon>
        <taxon>Araneidae</taxon>
        <taxon>Caerostris</taxon>
    </lineage>
</organism>
<evidence type="ECO:0000313" key="2">
    <source>
        <dbReference type="Proteomes" id="UP001054837"/>
    </source>
</evidence>